<sequence>MVPPVAVATNRVLHLHLRCQINCNKVYVDDVENPPFTNSHGGKNIVFLNKHSHPRPGKGFTHHCEIYGRNHVEAFRFSSLGCMLGGMKRWDSKLSFTLKMNHTQLIRTRPPNLLL</sequence>
<dbReference type="Proteomes" id="UP001177003">
    <property type="component" value="Chromosome 3"/>
</dbReference>
<evidence type="ECO:0000313" key="2">
    <source>
        <dbReference type="Proteomes" id="UP001177003"/>
    </source>
</evidence>
<dbReference type="AlphaFoldDB" id="A0AA35YPK4"/>
<gene>
    <name evidence="1" type="ORF">LSALG_LOCUS17514</name>
</gene>
<reference evidence="1" key="1">
    <citation type="submission" date="2023-04" db="EMBL/GenBank/DDBJ databases">
        <authorList>
            <person name="Vijverberg K."/>
            <person name="Xiong W."/>
            <person name="Schranz E."/>
        </authorList>
    </citation>
    <scope>NUCLEOTIDE SEQUENCE</scope>
</reference>
<organism evidence="1 2">
    <name type="scientific">Lactuca saligna</name>
    <name type="common">Willowleaf lettuce</name>
    <dbReference type="NCBI Taxonomy" id="75948"/>
    <lineage>
        <taxon>Eukaryota</taxon>
        <taxon>Viridiplantae</taxon>
        <taxon>Streptophyta</taxon>
        <taxon>Embryophyta</taxon>
        <taxon>Tracheophyta</taxon>
        <taxon>Spermatophyta</taxon>
        <taxon>Magnoliopsida</taxon>
        <taxon>eudicotyledons</taxon>
        <taxon>Gunneridae</taxon>
        <taxon>Pentapetalae</taxon>
        <taxon>asterids</taxon>
        <taxon>campanulids</taxon>
        <taxon>Asterales</taxon>
        <taxon>Asteraceae</taxon>
        <taxon>Cichorioideae</taxon>
        <taxon>Cichorieae</taxon>
        <taxon>Lactucinae</taxon>
        <taxon>Lactuca</taxon>
    </lineage>
</organism>
<keyword evidence="2" id="KW-1185">Reference proteome</keyword>
<dbReference type="EMBL" id="OX465079">
    <property type="protein sequence ID" value="CAI9277597.1"/>
    <property type="molecule type" value="Genomic_DNA"/>
</dbReference>
<evidence type="ECO:0000313" key="1">
    <source>
        <dbReference type="EMBL" id="CAI9277597.1"/>
    </source>
</evidence>
<name>A0AA35YPK4_LACSI</name>
<accession>A0AA35YPK4</accession>
<protein>
    <submittedName>
        <fullName evidence="1">Uncharacterized protein</fullName>
    </submittedName>
</protein>
<proteinExistence type="predicted"/>